<feature type="coiled-coil region" evidence="1">
    <location>
        <begin position="432"/>
        <end position="493"/>
    </location>
</feature>
<dbReference type="InterPro" id="IPR046865">
    <property type="entry name" value="FapA_b_solenoid"/>
</dbReference>
<evidence type="ECO:0000256" key="1">
    <source>
        <dbReference type="SAM" id="Coils"/>
    </source>
</evidence>
<evidence type="ECO:0000259" key="2">
    <source>
        <dbReference type="Pfam" id="PF20250"/>
    </source>
</evidence>
<keyword evidence="4" id="KW-1185">Reference proteome</keyword>
<comment type="caution">
    <text evidence="3">The sequence shown here is derived from an EMBL/GenBank/DDBJ whole genome shotgun (WGS) entry which is preliminary data.</text>
</comment>
<evidence type="ECO:0000313" key="4">
    <source>
        <dbReference type="Proteomes" id="UP000094570"/>
    </source>
</evidence>
<gene>
    <name evidence="3" type="ORF">A4H02_01380</name>
</gene>
<dbReference type="STRING" id="1008305.A4H02_01380"/>
<proteinExistence type="predicted"/>
<evidence type="ECO:0000313" key="3">
    <source>
        <dbReference type="EMBL" id="ODN31433.1"/>
    </source>
</evidence>
<sequence>MDEILKSDSIEDIMNQLEAKYGKEWYNAVHIEIHQEGKEYIAKVTPLNIKKSLVPGPDLKQLAQALSKRPSESEQQFHTELEEKIRELALPKIQVTVSEDEMKAYVTIFPGLEKELPDPEEIEAELRRSGVVFGFCEDEIRRIVKERILYTPVLVAEGKQPTEPVDARIEYNFPKAASYCPTDITTCSKGDVLAVKVPCKDGEHGFTVTGREIPSEKGKDLEISKFVGENVEVVDGDKIVSKIDGQPYVDEMGRVHVKNVLVVDQRFFTERRTLNFPGTIIVKSNLEGICELTAGKDIFIGGLVSGCVKLTAEGNITVSGGVFGKYRSILKARGNVSAKFLNEVLVISEGDVIVADYIMNSEIVAKRTVIVSGKGQIVGGSISAGELIDVKVIGNVAGTVTHVNVGIDHDYETRRAEINYHLKEILDELNQINVLSEKLREFYQIIKDEEEKQRIKSSLIGLNEKKKHLVAKIEELRRELKGLKLISIEARLKRNPKLVIRETCYPGVVIKIVEEQFAVPYELGPRALNLKALLQLKGEEK</sequence>
<dbReference type="Pfam" id="PF03961">
    <property type="entry name" value="FapA"/>
    <property type="match status" value="1"/>
</dbReference>
<dbReference type="Proteomes" id="UP000094570">
    <property type="component" value="Unassembled WGS sequence"/>
</dbReference>
<dbReference type="PANTHER" id="PTHR38032:SF1">
    <property type="entry name" value="RNA-BINDING PROTEIN KHPB N-TERMINAL DOMAIN-CONTAINING PROTEIN"/>
    <property type="match status" value="1"/>
</dbReference>
<keyword evidence="1" id="KW-0175">Coiled coil</keyword>
<organism evidence="3 4">
    <name type="scientific">Fervidobacterium thailandense</name>
    <dbReference type="NCBI Taxonomy" id="1008305"/>
    <lineage>
        <taxon>Bacteria</taxon>
        <taxon>Thermotogati</taxon>
        <taxon>Thermotogota</taxon>
        <taxon>Thermotogae</taxon>
        <taxon>Thermotogales</taxon>
        <taxon>Fervidobacteriaceae</taxon>
        <taxon>Fervidobacterium</taxon>
    </lineage>
</organism>
<feature type="domain" description="Flagellar Assembly Protein A N-terminal region" evidence="2">
    <location>
        <begin position="93"/>
        <end position="250"/>
    </location>
</feature>
<dbReference type="AlphaFoldDB" id="A0A1E3G6D7"/>
<dbReference type="OrthoDB" id="40998at2"/>
<accession>A0A1E3G6D7</accession>
<dbReference type="InterPro" id="IPR005646">
    <property type="entry name" value="FapA"/>
</dbReference>
<dbReference type="Pfam" id="PF20250">
    <property type="entry name" value="FapA_N"/>
    <property type="match status" value="1"/>
</dbReference>
<name>A0A1E3G6D7_9BACT</name>
<dbReference type="EMBL" id="LWAF01000001">
    <property type="protein sequence ID" value="ODN31433.1"/>
    <property type="molecule type" value="Genomic_DNA"/>
</dbReference>
<reference evidence="4" key="1">
    <citation type="submission" date="2016-04" db="EMBL/GenBank/DDBJ databases">
        <title>The genome sequence project of a novel Fervidobacterium isolate from a hot spring in Thailand.</title>
        <authorList>
            <person name="Gonzalez J.M."/>
            <person name="Cuecas A."/>
            <person name="Kanoksilapatham W."/>
        </authorList>
    </citation>
    <scope>NUCLEOTIDE SEQUENCE [LARGE SCALE GENOMIC DNA]</scope>
    <source>
        <strain evidence="4">FC2004</strain>
    </source>
</reference>
<dbReference type="RefSeq" id="WP_069292341.1">
    <property type="nucleotide sequence ID" value="NZ_CP140110.1"/>
</dbReference>
<dbReference type="PANTHER" id="PTHR38032">
    <property type="entry name" value="POLYMERASE-RELATED"/>
    <property type="match status" value="1"/>
</dbReference>
<dbReference type="InterPro" id="IPR046866">
    <property type="entry name" value="FapA_N"/>
</dbReference>
<protein>
    <recommendedName>
        <fullName evidence="2">Flagellar Assembly Protein A N-terminal region domain-containing protein</fullName>
    </recommendedName>
</protein>